<dbReference type="InterPro" id="IPR036676">
    <property type="entry name" value="PurM-like_C_sf"/>
</dbReference>
<proteinExistence type="predicted"/>
<dbReference type="InterPro" id="IPR011413">
    <property type="entry name" value="UCP036540_AIR"/>
</dbReference>
<dbReference type="EMBL" id="LJZR01000012">
    <property type="protein sequence ID" value="KPQ35402.1"/>
    <property type="molecule type" value="Genomic_DNA"/>
</dbReference>
<reference evidence="3 4" key="1">
    <citation type="submission" date="2015-09" db="EMBL/GenBank/DDBJ databases">
        <title>Identification and resolution of microdiversity through metagenomic sequencing of parallel consortia.</title>
        <authorList>
            <person name="Nelson W.C."/>
            <person name="Romine M.F."/>
            <person name="Lindemann S.R."/>
        </authorList>
    </citation>
    <scope>NUCLEOTIDE SEQUENCE [LARGE SCALE GENOMIC DNA]</scope>
    <source>
        <strain evidence="3">Ana</strain>
    </source>
</reference>
<sequence length="330" mass="34773">MASDSQTLADLIAALQLSESILRKLDIQAAAKTLGQTVQGVDGSQIRLGDDCAVIPNGDDPESGYLLLAAEGIWPQLLAQDPWFAGWCAVMVNLSDIAAMGGTAIAVVNALWSQSVAGSRPVWEGMQAASKAYGVPIVGGHINCDSDYDGLAVAVMGRSQQVLTSFAATPGDALIMVINMQGAYYKAYPFWNAATTANPAELRSHLSLLPVLAQSGLCHVAKDISMGGLAGTLLMLCEASGCGANLQLDQVPKPEAVDWEKWLTSFPSYGFLLSAPVENMEAIQALFAPEALVCAKIGEIVAGPNVSFQLGQAQQRFWNLSEPLTGFGNR</sequence>
<dbReference type="Pfam" id="PF00586">
    <property type="entry name" value="AIRS"/>
    <property type="match status" value="1"/>
</dbReference>
<dbReference type="GO" id="GO:0009228">
    <property type="term" value="P:thiamine biosynthetic process"/>
    <property type="evidence" value="ECO:0007669"/>
    <property type="project" value="InterPro"/>
</dbReference>
<dbReference type="AlphaFoldDB" id="A0A0N8KN31"/>
<evidence type="ECO:0000259" key="1">
    <source>
        <dbReference type="Pfam" id="PF00586"/>
    </source>
</evidence>
<dbReference type="Pfam" id="PF02769">
    <property type="entry name" value="AIRS_C"/>
    <property type="match status" value="1"/>
</dbReference>
<dbReference type="SUPFAM" id="SSF56042">
    <property type="entry name" value="PurM C-terminal domain-like"/>
    <property type="match status" value="1"/>
</dbReference>
<dbReference type="CDD" id="cd02192">
    <property type="entry name" value="PurM-like3"/>
    <property type="match status" value="1"/>
</dbReference>
<accession>A0A0N8KN31</accession>
<dbReference type="Gene3D" id="3.30.1330.10">
    <property type="entry name" value="PurM-like, N-terminal domain"/>
    <property type="match status" value="1"/>
</dbReference>
<name>A0A0N8KN31_9CYAN</name>
<evidence type="ECO:0000313" key="4">
    <source>
        <dbReference type="Proteomes" id="UP000050465"/>
    </source>
</evidence>
<feature type="domain" description="PurM-like C-terminal" evidence="2">
    <location>
        <begin position="170"/>
        <end position="309"/>
    </location>
</feature>
<dbReference type="PIRSF" id="PIRSF036540">
    <property type="entry name" value="UCP036540_AIR"/>
    <property type="match status" value="1"/>
</dbReference>
<protein>
    <submittedName>
        <fullName evidence="3">Selenophosphate synthetase-related protein</fullName>
    </submittedName>
</protein>
<evidence type="ECO:0000259" key="2">
    <source>
        <dbReference type="Pfam" id="PF02769"/>
    </source>
</evidence>
<dbReference type="STRING" id="1666911.HLUCCA11_10595"/>
<dbReference type="SUPFAM" id="SSF55326">
    <property type="entry name" value="PurM N-terminal domain-like"/>
    <property type="match status" value="1"/>
</dbReference>
<dbReference type="InterPro" id="IPR016188">
    <property type="entry name" value="PurM-like_N"/>
</dbReference>
<dbReference type="PANTHER" id="PTHR30270:SF0">
    <property type="entry name" value="THIAMINE-MONOPHOSPHATE KINASE"/>
    <property type="match status" value="1"/>
</dbReference>
<dbReference type="NCBIfam" id="TIGR04049">
    <property type="entry name" value="AIR_rel_sll0787"/>
    <property type="match status" value="1"/>
</dbReference>
<dbReference type="PANTHER" id="PTHR30270">
    <property type="entry name" value="THIAMINE-MONOPHOSPHATE KINASE"/>
    <property type="match status" value="1"/>
</dbReference>
<organism evidence="3 4">
    <name type="scientific">Phormidesmis priestleyi Ana</name>
    <dbReference type="NCBI Taxonomy" id="1666911"/>
    <lineage>
        <taxon>Bacteria</taxon>
        <taxon>Bacillati</taxon>
        <taxon>Cyanobacteriota</taxon>
        <taxon>Cyanophyceae</taxon>
        <taxon>Leptolyngbyales</taxon>
        <taxon>Leptolyngbyaceae</taxon>
        <taxon>Phormidesmis</taxon>
    </lineage>
</organism>
<feature type="domain" description="PurM-like N-terminal" evidence="1">
    <location>
        <begin position="49"/>
        <end position="157"/>
    </location>
</feature>
<dbReference type="GO" id="GO:0009030">
    <property type="term" value="F:thiamine-phosphate kinase activity"/>
    <property type="evidence" value="ECO:0007669"/>
    <property type="project" value="InterPro"/>
</dbReference>
<gene>
    <name evidence="3" type="ORF">HLUCCA11_10595</name>
</gene>
<dbReference type="Proteomes" id="UP000050465">
    <property type="component" value="Unassembled WGS sequence"/>
</dbReference>
<dbReference type="Gene3D" id="3.90.650.10">
    <property type="entry name" value="PurM-like C-terminal domain"/>
    <property type="match status" value="1"/>
</dbReference>
<dbReference type="PATRIC" id="fig|1666911.3.peg.4270"/>
<dbReference type="InterPro" id="IPR036921">
    <property type="entry name" value="PurM-like_N_sf"/>
</dbReference>
<dbReference type="InterPro" id="IPR010918">
    <property type="entry name" value="PurM-like_C_dom"/>
</dbReference>
<evidence type="ECO:0000313" key="3">
    <source>
        <dbReference type="EMBL" id="KPQ35402.1"/>
    </source>
</evidence>
<comment type="caution">
    <text evidence="3">The sequence shown here is derived from an EMBL/GenBank/DDBJ whole genome shotgun (WGS) entry which is preliminary data.</text>
</comment>
<dbReference type="InterPro" id="IPR006283">
    <property type="entry name" value="ThiL-like"/>
</dbReference>
<dbReference type="InterPro" id="IPR024030">
    <property type="entry name" value="AIR_synthase-rel_sll0787"/>
</dbReference>